<protein>
    <recommendedName>
        <fullName evidence="21">Coagulation factor VII-like</fullName>
    </recommendedName>
</protein>
<feature type="domain" description="EGF-like" evidence="16">
    <location>
        <begin position="85"/>
        <end position="121"/>
    </location>
</feature>
<keyword evidence="7 13" id="KW-0378">Hydrolase</keyword>
<evidence type="ECO:0000256" key="14">
    <source>
        <dbReference type="SAM" id="MobiDB-lite"/>
    </source>
</evidence>
<evidence type="ECO:0000313" key="20">
    <source>
        <dbReference type="Proteomes" id="UP001488805"/>
    </source>
</evidence>
<evidence type="ECO:0000256" key="3">
    <source>
        <dbReference type="ARBA" id="ARBA00022536"/>
    </source>
</evidence>
<dbReference type="InterPro" id="IPR001881">
    <property type="entry name" value="EGF-like_Ca-bd_dom"/>
</dbReference>
<feature type="domain" description="Gla" evidence="18">
    <location>
        <begin position="39"/>
        <end position="85"/>
    </location>
</feature>
<dbReference type="Proteomes" id="UP001488805">
    <property type="component" value="Unassembled WGS sequence"/>
</dbReference>
<keyword evidence="5 15" id="KW-0732">Signal</keyword>
<dbReference type="InterPro" id="IPR001254">
    <property type="entry name" value="Trypsin_dom"/>
</dbReference>
<comment type="caution">
    <text evidence="19">The sequence shown here is derived from an EMBL/GenBank/DDBJ whole genome shotgun (WGS) entry which is preliminary data.</text>
</comment>
<keyword evidence="10" id="KW-0325">Glycoprotein</keyword>
<sequence>MLLVWTLTLLTCSELIQCTVILDRSSAVQVLFSSSRRRRANSFLEEVLPGDLERECQEEVCSQEEAAEIFQTREKTLEFWYKYTNLNACRTSPCLNGGLCSLDEGDFLCLCPPQFHGKTCDSAVVECRYRNGGCMQYCRDQRGGAGVQCGCADGFRLDDDGQSCSKTVSFPCGQHRVWSSSYRSRSLLNVTMMNDNVTDSWLVELNVTETEEELVMVNSTSGQRGDNETQLRGEEGGEEVTGRIVGGVLERPGGSPWQVLVCRSDGYGFCGGTLVSDRWVVSAAHCLEETADHVTIGDYDKRRPDPGEQVIKVQKVFVHPHFHSFTFDSDIALLYLDKPVVRSPTAVPACLPDPHLSRYLLQEENRGVVTGWGLTHYRGRSSSRFLRKVTLPVVSYRDCTASTEQVVTDNMFCAGYHDVGMDACSGDSGGPFVVNYRGTWFLTGVVSWGEKCAAKGKYGVYTRLGNFLNWIRDTMERPDLNGTES</sequence>
<name>A0AAW1ECB3_ZOAVI</name>
<dbReference type="InterPro" id="IPR035972">
    <property type="entry name" value="GLA-like_dom_SF"/>
</dbReference>
<dbReference type="PROSITE" id="PS00022">
    <property type="entry name" value="EGF_1"/>
    <property type="match status" value="1"/>
</dbReference>
<evidence type="ECO:0000256" key="10">
    <source>
        <dbReference type="ARBA" id="ARBA00023180"/>
    </source>
</evidence>
<keyword evidence="8 13" id="KW-0720">Serine protease</keyword>
<dbReference type="InterPro" id="IPR018114">
    <property type="entry name" value="TRYPSIN_HIS"/>
</dbReference>
<evidence type="ECO:0000256" key="15">
    <source>
        <dbReference type="SAM" id="SignalP"/>
    </source>
</evidence>
<evidence type="ECO:0000259" key="18">
    <source>
        <dbReference type="PROSITE" id="PS50998"/>
    </source>
</evidence>
<dbReference type="Pfam" id="PF00008">
    <property type="entry name" value="EGF"/>
    <property type="match status" value="1"/>
</dbReference>
<dbReference type="PROSITE" id="PS00011">
    <property type="entry name" value="GLA_1"/>
    <property type="match status" value="1"/>
</dbReference>
<gene>
    <name evidence="19" type="ORF">VZT92_020219</name>
</gene>
<dbReference type="GO" id="GO:0004252">
    <property type="term" value="F:serine-type endopeptidase activity"/>
    <property type="evidence" value="ECO:0007669"/>
    <property type="project" value="InterPro"/>
</dbReference>
<dbReference type="EMBL" id="JBCEZU010000329">
    <property type="protein sequence ID" value="KAK9520324.1"/>
    <property type="molecule type" value="Genomic_DNA"/>
</dbReference>
<evidence type="ECO:0000259" key="16">
    <source>
        <dbReference type="PROSITE" id="PS50026"/>
    </source>
</evidence>
<evidence type="ECO:0000256" key="13">
    <source>
        <dbReference type="RuleBase" id="RU363034"/>
    </source>
</evidence>
<keyword evidence="6" id="KW-0677">Repeat</keyword>
<reference evidence="19 20" key="1">
    <citation type="journal article" date="2024" name="Genome Biol. Evol.">
        <title>Chromosome-level genome assembly of the viviparous eelpout Zoarces viviparus.</title>
        <authorList>
            <person name="Fuhrmann N."/>
            <person name="Brasseur M.V."/>
            <person name="Bakowski C.E."/>
            <person name="Podsiadlowski L."/>
            <person name="Prost S."/>
            <person name="Krehenwinkel H."/>
            <person name="Mayer C."/>
        </authorList>
    </citation>
    <scope>NUCLEOTIDE SEQUENCE [LARGE SCALE GENOMIC DNA]</scope>
    <source>
        <strain evidence="19">NO-MEL_2022_Ind0_liver</strain>
    </source>
</reference>
<dbReference type="FunFam" id="2.10.25.10:FF:000321">
    <property type="entry name" value="Protein delta homolog 1"/>
    <property type="match status" value="1"/>
</dbReference>
<keyword evidence="3 12" id="KW-0245">EGF-like domain</keyword>
<accession>A0AAW1ECB3</accession>
<keyword evidence="2" id="KW-0964">Secreted</keyword>
<dbReference type="PRINTS" id="PR00722">
    <property type="entry name" value="CHYMOTRYPSIN"/>
</dbReference>
<evidence type="ECO:0000313" key="19">
    <source>
        <dbReference type="EMBL" id="KAK9520324.1"/>
    </source>
</evidence>
<comment type="subcellular location">
    <subcellularLocation>
        <location evidence="1">Secreted</location>
    </subcellularLocation>
</comment>
<dbReference type="PRINTS" id="PR00001">
    <property type="entry name" value="GLABLOOD"/>
</dbReference>
<dbReference type="PROSITE" id="PS00134">
    <property type="entry name" value="TRYPSIN_HIS"/>
    <property type="match status" value="1"/>
</dbReference>
<evidence type="ECO:0000256" key="9">
    <source>
        <dbReference type="ARBA" id="ARBA00023157"/>
    </source>
</evidence>
<dbReference type="SUPFAM" id="SSF57196">
    <property type="entry name" value="EGF/Laminin"/>
    <property type="match status" value="2"/>
</dbReference>
<dbReference type="CDD" id="cd00054">
    <property type="entry name" value="EGF_CA"/>
    <property type="match status" value="1"/>
</dbReference>
<evidence type="ECO:0000256" key="4">
    <source>
        <dbReference type="ARBA" id="ARBA00022670"/>
    </source>
</evidence>
<dbReference type="PROSITE" id="PS50240">
    <property type="entry name" value="TRYPSIN_DOM"/>
    <property type="match status" value="1"/>
</dbReference>
<proteinExistence type="predicted"/>
<dbReference type="Gene3D" id="4.10.740.10">
    <property type="entry name" value="Coagulation Factor IX"/>
    <property type="match status" value="1"/>
</dbReference>
<dbReference type="GO" id="GO:0005615">
    <property type="term" value="C:extracellular space"/>
    <property type="evidence" value="ECO:0007669"/>
    <property type="project" value="TreeGrafter"/>
</dbReference>
<dbReference type="GO" id="GO:0005509">
    <property type="term" value="F:calcium ion binding"/>
    <property type="evidence" value="ECO:0007669"/>
    <property type="project" value="InterPro"/>
</dbReference>
<dbReference type="InterPro" id="IPR017857">
    <property type="entry name" value="Coagulation_fac-like_Gla_dom"/>
</dbReference>
<evidence type="ECO:0008006" key="21">
    <source>
        <dbReference type="Google" id="ProtNLM"/>
    </source>
</evidence>
<dbReference type="InterPro" id="IPR033116">
    <property type="entry name" value="TRYPSIN_SER"/>
</dbReference>
<dbReference type="InterPro" id="IPR000294">
    <property type="entry name" value="GLA_domain"/>
</dbReference>
<dbReference type="FunFam" id="4.10.740.10:FF:000001">
    <property type="entry name" value="vitamin K-dependent protein S"/>
    <property type="match status" value="1"/>
</dbReference>
<dbReference type="Gene3D" id="2.10.25.10">
    <property type="entry name" value="Laminin"/>
    <property type="match status" value="2"/>
</dbReference>
<dbReference type="SUPFAM" id="SSF57630">
    <property type="entry name" value="GLA-domain"/>
    <property type="match status" value="1"/>
</dbReference>
<feature type="active site" description="Charge relay system" evidence="11">
    <location>
        <position position="285"/>
    </location>
</feature>
<keyword evidence="4 13" id="KW-0645">Protease</keyword>
<dbReference type="PROSITE" id="PS50998">
    <property type="entry name" value="GLA_2"/>
    <property type="match status" value="1"/>
</dbReference>
<dbReference type="Pfam" id="PF14670">
    <property type="entry name" value="FXa_inhibition"/>
    <property type="match status" value="1"/>
</dbReference>
<evidence type="ECO:0000256" key="7">
    <source>
        <dbReference type="ARBA" id="ARBA00022801"/>
    </source>
</evidence>
<dbReference type="Pfam" id="PF00089">
    <property type="entry name" value="Trypsin"/>
    <property type="match status" value="1"/>
</dbReference>
<dbReference type="PANTHER" id="PTHR24278">
    <property type="entry name" value="COAGULATION FACTOR"/>
    <property type="match status" value="1"/>
</dbReference>
<dbReference type="FunFam" id="2.40.10.10:FF:000120">
    <property type="entry name" value="Putative serine protease"/>
    <property type="match status" value="1"/>
</dbReference>
<dbReference type="SMART" id="SM00181">
    <property type="entry name" value="EGF"/>
    <property type="match status" value="2"/>
</dbReference>
<dbReference type="Gene3D" id="2.40.10.10">
    <property type="entry name" value="Trypsin-like serine proteases"/>
    <property type="match status" value="2"/>
</dbReference>
<evidence type="ECO:0000256" key="2">
    <source>
        <dbReference type="ARBA" id="ARBA00022525"/>
    </source>
</evidence>
<feature type="domain" description="Peptidase S1" evidence="17">
    <location>
        <begin position="244"/>
        <end position="476"/>
    </location>
</feature>
<dbReference type="PROSITE" id="PS50026">
    <property type="entry name" value="EGF_3"/>
    <property type="match status" value="1"/>
</dbReference>
<feature type="disulfide bond" evidence="12">
    <location>
        <begin position="111"/>
        <end position="120"/>
    </location>
</feature>
<dbReference type="InterPro" id="IPR050442">
    <property type="entry name" value="Peptidase_S1_coag_factors"/>
</dbReference>
<dbReference type="PANTHER" id="PTHR24278:SF25">
    <property type="entry name" value="COAGULATION FACTOR IX"/>
    <property type="match status" value="1"/>
</dbReference>
<feature type="active site" description="Charge relay system" evidence="11">
    <location>
        <position position="330"/>
    </location>
</feature>
<feature type="signal peptide" evidence="15">
    <location>
        <begin position="1"/>
        <end position="18"/>
    </location>
</feature>
<evidence type="ECO:0000256" key="12">
    <source>
        <dbReference type="PROSITE-ProRule" id="PRU00076"/>
    </source>
</evidence>
<dbReference type="CDD" id="cd00190">
    <property type="entry name" value="Tryp_SPc"/>
    <property type="match status" value="1"/>
</dbReference>
<feature type="region of interest" description="Disordered" evidence="14">
    <location>
        <begin position="218"/>
        <end position="237"/>
    </location>
</feature>
<dbReference type="PIRSF" id="PIRSF001143">
    <property type="entry name" value="Factor_X"/>
    <property type="match status" value="1"/>
</dbReference>
<dbReference type="GO" id="GO:0007596">
    <property type="term" value="P:blood coagulation"/>
    <property type="evidence" value="ECO:0007669"/>
    <property type="project" value="InterPro"/>
</dbReference>
<keyword evidence="9 12" id="KW-1015">Disulfide bond</keyword>
<evidence type="ECO:0000256" key="1">
    <source>
        <dbReference type="ARBA" id="ARBA00004613"/>
    </source>
</evidence>
<evidence type="ECO:0000256" key="6">
    <source>
        <dbReference type="ARBA" id="ARBA00022737"/>
    </source>
</evidence>
<dbReference type="InterPro" id="IPR043504">
    <property type="entry name" value="Peptidase_S1_PA_chymotrypsin"/>
</dbReference>
<dbReference type="InterPro" id="IPR001314">
    <property type="entry name" value="Peptidase_S1A"/>
</dbReference>
<dbReference type="PROSITE" id="PS00135">
    <property type="entry name" value="TRYPSIN_SER"/>
    <property type="match status" value="1"/>
</dbReference>
<dbReference type="SUPFAM" id="SSF50494">
    <property type="entry name" value="Trypsin-like serine proteases"/>
    <property type="match status" value="1"/>
</dbReference>
<dbReference type="Pfam" id="PF00594">
    <property type="entry name" value="Gla"/>
    <property type="match status" value="1"/>
</dbReference>
<dbReference type="InterPro" id="IPR000742">
    <property type="entry name" value="EGF"/>
</dbReference>
<dbReference type="SMART" id="SM00069">
    <property type="entry name" value="GLA"/>
    <property type="match status" value="1"/>
</dbReference>
<dbReference type="SMART" id="SM00020">
    <property type="entry name" value="Tryp_SPc"/>
    <property type="match status" value="1"/>
</dbReference>
<dbReference type="InterPro" id="IPR012224">
    <property type="entry name" value="Pept_S1A_FX"/>
</dbReference>
<feature type="chain" id="PRO_5043754891" description="Coagulation factor VII-like" evidence="15">
    <location>
        <begin position="19"/>
        <end position="485"/>
    </location>
</feature>
<evidence type="ECO:0000256" key="8">
    <source>
        <dbReference type="ARBA" id="ARBA00022825"/>
    </source>
</evidence>
<dbReference type="InterPro" id="IPR009003">
    <property type="entry name" value="Peptidase_S1_PA"/>
</dbReference>
<dbReference type="SMART" id="SM00179">
    <property type="entry name" value="EGF_CA"/>
    <property type="match status" value="1"/>
</dbReference>
<evidence type="ECO:0000256" key="5">
    <source>
        <dbReference type="ARBA" id="ARBA00022729"/>
    </source>
</evidence>
<dbReference type="AlphaFoldDB" id="A0AAW1ECB3"/>
<feature type="active site" description="Charge relay system" evidence="11">
    <location>
        <position position="428"/>
    </location>
</feature>
<dbReference type="GO" id="GO:0006508">
    <property type="term" value="P:proteolysis"/>
    <property type="evidence" value="ECO:0007669"/>
    <property type="project" value="UniProtKB-KW"/>
</dbReference>
<comment type="caution">
    <text evidence="12">Lacks conserved residue(s) required for the propagation of feature annotation.</text>
</comment>
<feature type="compositionally biased region" description="Basic and acidic residues" evidence="14">
    <location>
        <begin position="225"/>
        <end position="235"/>
    </location>
</feature>
<keyword evidence="20" id="KW-1185">Reference proteome</keyword>
<evidence type="ECO:0000256" key="11">
    <source>
        <dbReference type="PIRSR" id="PIRSR001143-1"/>
    </source>
</evidence>
<organism evidence="19 20">
    <name type="scientific">Zoarces viviparus</name>
    <name type="common">Viviparous eelpout</name>
    <name type="synonym">Blennius viviparus</name>
    <dbReference type="NCBI Taxonomy" id="48416"/>
    <lineage>
        <taxon>Eukaryota</taxon>
        <taxon>Metazoa</taxon>
        <taxon>Chordata</taxon>
        <taxon>Craniata</taxon>
        <taxon>Vertebrata</taxon>
        <taxon>Euteleostomi</taxon>
        <taxon>Actinopterygii</taxon>
        <taxon>Neopterygii</taxon>
        <taxon>Teleostei</taxon>
        <taxon>Neoteleostei</taxon>
        <taxon>Acanthomorphata</taxon>
        <taxon>Eupercaria</taxon>
        <taxon>Perciformes</taxon>
        <taxon>Cottioidei</taxon>
        <taxon>Zoarcales</taxon>
        <taxon>Zoarcidae</taxon>
        <taxon>Zoarcinae</taxon>
        <taxon>Zoarces</taxon>
    </lineage>
</organism>
<evidence type="ECO:0000259" key="17">
    <source>
        <dbReference type="PROSITE" id="PS50240"/>
    </source>
</evidence>